<name>A0ACB6S7B6_9PLEO</name>
<evidence type="ECO:0000313" key="1">
    <source>
        <dbReference type="EMBL" id="KAF2630171.1"/>
    </source>
</evidence>
<comment type="caution">
    <text evidence="1">The sequence shown here is derived from an EMBL/GenBank/DDBJ whole genome shotgun (WGS) entry which is preliminary data.</text>
</comment>
<organism evidence="1 2">
    <name type="scientific">Macroventuria anomochaeta</name>
    <dbReference type="NCBI Taxonomy" id="301207"/>
    <lineage>
        <taxon>Eukaryota</taxon>
        <taxon>Fungi</taxon>
        <taxon>Dikarya</taxon>
        <taxon>Ascomycota</taxon>
        <taxon>Pezizomycotina</taxon>
        <taxon>Dothideomycetes</taxon>
        <taxon>Pleosporomycetidae</taxon>
        <taxon>Pleosporales</taxon>
        <taxon>Pleosporineae</taxon>
        <taxon>Didymellaceae</taxon>
        <taxon>Macroventuria</taxon>
    </lineage>
</organism>
<proteinExistence type="predicted"/>
<accession>A0ACB6S7B6</accession>
<evidence type="ECO:0000313" key="2">
    <source>
        <dbReference type="Proteomes" id="UP000799754"/>
    </source>
</evidence>
<reference evidence="1" key="1">
    <citation type="journal article" date="2020" name="Stud. Mycol.">
        <title>101 Dothideomycetes genomes: a test case for predicting lifestyles and emergence of pathogens.</title>
        <authorList>
            <person name="Haridas S."/>
            <person name="Albert R."/>
            <person name="Binder M."/>
            <person name="Bloem J."/>
            <person name="Labutti K."/>
            <person name="Salamov A."/>
            <person name="Andreopoulos B."/>
            <person name="Baker S."/>
            <person name="Barry K."/>
            <person name="Bills G."/>
            <person name="Bluhm B."/>
            <person name="Cannon C."/>
            <person name="Castanera R."/>
            <person name="Culley D."/>
            <person name="Daum C."/>
            <person name="Ezra D."/>
            <person name="Gonzalez J."/>
            <person name="Henrissat B."/>
            <person name="Kuo A."/>
            <person name="Liang C."/>
            <person name="Lipzen A."/>
            <person name="Lutzoni F."/>
            <person name="Magnuson J."/>
            <person name="Mondo S."/>
            <person name="Nolan M."/>
            <person name="Ohm R."/>
            <person name="Pangilinan J."/>
            <person name="Park H.-J."/>
            <person name="Ramirez L."/>
            <person name="Alfaro M."/>
            <person name="Sun H."/>
            <person name="Tritt A."/>
            <person name="Yoshinaga Y."/>
            <person name="Zwiers L.-H."/>
            <person name="Turgeon B."/>
            <person name="Goodwin S."/>
            <person name="Spatafora J."/>
            <person name="Crous P."/>
            <person name="Grigoriev I."/>
        </authorList>
    </citation>
    <scope>NUCLEOTIDE SEQUENCE</scope>
    <source>
        <strain evidence="1">CBS 525.71</strain>
    </source>
</reference>
<sequence>MSTNELEVQPAQTVEVGRAVVRPLPPNKADPITQDEHTQEEHTQEPLTKSGVADAGENAALARARYRQGQIVHMAVIQGGARIKGVFRVHKLIYNRAGWVEYQLIEDLTGQLYRHGAGVREKDLKPQ</sequence>
<protein>
    <submittedName>
        <fullName evidence="1">Uncharacterized protein</fullName>
    </submittedName>
</protein>
<gene>
    <name evidence="1" type="ORF">BU25DRAFT_456568</name>
</gene>
<dbReference type="EMBL" id="MU006708">
    <property type="protein sequence ID" value="KAF2630171.1"/>
    <property type="molecule type" value="Genomic_DNA"/>
</dbReference>
<keyword evidence="2" id="KW-1185">Reference proteome</keyword>
<dbReference type="Proteomes" id="UP000799754">
    <property type="component" value="Unassembled WGS sequence"/>
</dbReference>